<dbReference type="Gene3D" id="2.60.40.420">
    <property type="entry name" value="Cupredoxins - blue copper proteins"/>
    <property type="match status" value="1"/>
</dbReference>
<keyword evidence="2" id="KW-0813">Transport</keyword>
<protein>
    <submittedName>
        <fullName evidence="8">Plastocyanin</fullName>
    </submittedName>
</protein>
<keyword evidence="5" id="KW-0186">Copper</keyword>
<keyword evidence="6" id="KW-0472">Membrane</keyword>
<dbReference type="SUPFAM" id="SSF49503">
    <property type="entry name" value="Cupredoxins"/>
    <property type="match status" value="1"/>
</dbReference>
<dbReference type="PANTHER" id="PTHR34192">
    <property type="entry name" value="PLASTOCYANIN MAJOR ISOFORM, CHLOROPLASTIC-RELATED"/>
    <property type="match status" value="1"/>
</dbReference>
<dbReference type="InterPro" id="IPR028871">
    <property type="entry name" value="BlueCu_1_BS"/>
</dbReference>
<evidence type="ECO:0000256" key="4">
    <source>
        <dbReference type="ARBA" id="ARBA00022982"/>
    </source>
</evidence>
<evidence type="ECO:0000313" key="9">
    <source>
        <dbReference type="Proteomes" id="UP000183769"/>
    </source>
</evidence>
<organism evidence="8 9">
    <name type="scientific">Halolamina pelagica</name>
    <dbReference type="NCBI Taxonomy" id="699431"/>
    <lineage>
        <taxon>Archaea</taxon>
        <taxon>Methanobacteriati</taxon>
        <taxon>Methanobacteriota</taxon>
        <taxon>Stenosarchaea group</taxon>
        <taxon>Halobacteria</taxon>
        <taxon>Halobacteriales</taxon>
        <taxon>Haloferacaceae</taxon>
    </lineage>
</organism>
<dbReference type="PANTHER" id="PTHR34192:SF10">
    <property type="entry name" value="PLASTOCYANIN MAJOR ISOFORM, CHLOROPLASTIC-RELATED"/>
    <property type="match status" value="1"/>
</dbReference>
<dbReference type="GO" id="GO:0005507">
    <property type="term" value="F:copper ion binding"/>
    <property type="evidence" value="ECO:0007669"/>
    <property type="project" value="InterPro"/>
</dbReference>
<dbReference type="Proteomes" id="UP000183769">
    <property type="component" value="Unassembled WGS sequence"/>
</dbReference>
<dbReference type="OrthoDB" id="11836at2157"/>
<dbReference type="InterPro" id="IPR008972">
    <property type="entry name" value="Cupredoxin"/>
</dbReference>
<dbReference type="AlphaFoldDB" id="A0A1I5SZE2"/>
<gene>
    <name evidence="8" type="ORF">SAMN05216277_10789</name>
</gene>
<evidence type="ECO:0000256" key="6">
    <source>
        <dbReference type="ARBA" id="ARBA00023136"/>
    </source>
</evidence>
<reference evidence="9" key="1">
    <citation type="submission" date="2016-10" db="EMBL/GenBank/DDBJ databases">
        <authorList>
            <person name="Varghese N."/>
            <person name="Submissions S."/>
        </authorList>
    </citation>
    <scope>NUCLEOTIDE SEQUENCE [LARGE SCALE GENOMIC DNA]</scope>
    <source>
        <strain evidence="9">CGMCC 1.10329</strain>
    </source>
</reference>
<dbReference type="Pfam" id="PF00127">
    <property type="entry name" value="Copper-bind"/>
    <property type="match status" value="1"/>
</dbReference>
<dbReference type="RefSeq" id="WP_074878546.1">
    <property type="nucleotide sequence ID" value="NZ_FOXI01000007.1"/>
</dbReference>
<evidence type="ECO:0000256" key="3">
    <source>
        <dbReference type="ARBA" id="ARBA00022723"/>
    </source>
</evidence>
<accession>A0A1I5SZE2</accession>
<evidence type="ECO:0000256" key="1">
    <source>
        <dbReference type="ARBA" id="ARBA00004370"/>
    </source>
</evidence>
<dbReference type="PROSITE" id="PS51257">
    <property type="entry name" value="PROKAR_LIPOPROTEIN"/>
    <property type="match status" value="1"/>
</dbReference>
<dbReference type="PROSITE" id="PS00196">
    <property type="entry name" value="COPPER_BLUE"/>
    <property type="match status" value="1"/>
</dbReference>
<proteinExistence type="predicted"/>
<keyword evidence="4" id="KW-0249">Electron transport</keyword>
<comment type="subcellular location">
    <subcellularLocation>
        <location evidence="1">Membrane</location>
    </subcellularLocation>
</comment>
<name>A0A1I5SZE2_9EURY</name>
<dbReference type="GO" id="GO:0009055">
    <property type="term" value="F:electron transfer activity"/>
    <property type="evidence" value="ECO:0007669"/>
    <property type="project" value="InterPro"/>
</dbReference>
<dbReference type="InterPro" id="IPR000923">
    <property type="entry name" value="BlueCu_1"/>
</dbReference>
<evidence type="ECO:0000259" key="7">
    <source>
        <dbReference type="Pfam" id="PF00127"/>
    </source>
</evidence>
<feature type="domain" description="Blue (type 1) copper" evidence="7">
    <location>
        <begin position="62"/>
        <end position="135"/>
    </location>
</feature>
<keyword evidence="3" id="KW-0479">Metal-binding</keyword>
<dbReference type="PROSITE" id="PS51318">
    <property type="entry name" value="TAT"/>
    <property type="match status" value="1"/>
</dbReference>
<evidence type="ECO:0000313" key="8">
    <source>
        <dbReference type="EMBL" id="SFP76129.1"/>
    </source>
</evidence>
<dbReference type="GO" id="GO:0016020">
    <property type="term" value="C:membrane"/>
    <property type="evidence" value="ECO:0007669"/>
    <property type="project" value="UniProtKB-SubCell"/>
</dbReference>
<dbReference type="EMBL" id="FOXI01000007">
    <property type="protein sequence ID" value="SFP76129.1"/>
    <property type="molecule type" value="Genomic_DNA"/>
</dbReference>
<sequence length="135" mass="14505">MREHDPSRRTILRRGAAALAATTALAGCAGGDAATETGNFDGEVVEVGPDGRNVFSPGTNDPLRVDAGTSVRWVWRSANHNIAVRGQPADANWGGEPDIHHTDHTHEHTFEVPGEYHYVCEPHEGMGMVADLVVE</sequence>
<keyword evidence="9" id="KW-1185">Reference proteome</keyword>
<evidence type="ECO:0000256" key="2">
    <source>
        <dbReference type="ARBA" id="ARBA00022448"/>
    </source>
</evidence>
<dbReference type="InterPro" id="IPR006311">
    <property type="entry name" value="TAT_signal"/>
</dbReference>
<evidence type="ECO:0000256" key="5">
    <source>
        <dbReference type="ARBA" id="ARBA00023008"/>
    </source>
</evidence>